<comment type="caution">
    <text evidence="2">The sequence shown here is derived from an EMBL/GenBank/DDBJ whole genome shotgun (WGS) entry which is preliminary data.</text>
</comment>
<protein>
    <recommendedName>
        <fullName evidence="1">STAS domain-containing protein</fullName>
    </recommendedName>
</protein>
<evidence type="ECO:0000313" key="3">
    <source>
        <dbReference type="Proteomes" id="UP000334990"/>
    </source>
</evidence>
<evidence type="ECO:0000313" key="2">
    <source>
        <dbReference type="EMBL" id="GER99306.1"/>
    </source>
</evidence>
<accession>A0A5M3VR79</accession>
<dbReference type="Gene3D" id="3.30.750.24">
    <property type="entry name" value="STAS domain"/>
    <property type="match status" value="1"/>
</dbReference>
<dbReference type="GO" id="GO:0043856">
    <property type="term" value="F:anti-sigma factor antagonist activity"/>
    <property type="evidence" value="ECO:0007669"/>
    <property type="project" value="TreeGrafter"/>
</dbReference>
<dbReference type="OrthoDB" id="3544210at2"/>
<dbReference type="CDD" id="cd07043">
    <property type="entry name" value="STAS_anti-anti-sigma_factors"/>
    <property type="match status" value="1"/>
</dbReference>
<name>A0A5M3VR79_9ACTN</name>
<evidence type="ECO:0000259" key="1">
    <source>
        <dbReference type="PROSITE" id="PS50801"/>
    </source>
</evidence>
<feature type="domain" description="STAS" evidence="1">
    <location>
        <begin position="54"/>
        <end position="121"/>
    </location>
</feature>
<reference evidence="2 3" key="1">
    <citation type="submission" date="2019-10" db="EMBL/GenBank/DDBJ databases">
        <title>Whole genome shotgun sequence of Acrocarpospora corrugata NBRC 13972.</title>
        <authorList>
            <person name="Ichikawa N."/>
            <person name="Kimura A."/>
            <person name="Kitahashi Y."/>
            <person name="Komaki H."/>
            <person name="Oguchi A."/>
        </authorList>
    </citation>
    <scope>NUCLEOTIDE SEQUENCE [LARGE SCALE GENOMIC DNA]</scope>
    <source>
        <strain evidence="2 3">NBRC 13972</strain>
    </source>
</reference>
<dbReference type="Pfam" id="PF01740">
    <property type="entry name" value="STAS"/>
    <property type="match status" value="1"/>
</dbReference>
<dbReference type="EMBL" id="BLAD01000039">
    <property type="protein sequence ID" value="GER99306.1"/>
    <property type="molecule type" value="Genomic_DNA"/>
</dbReference>
<dbReference type="InterPro" id="IPR036513">
    <property type="entry name" value="STAS_dom_sf"/>
</dbReference>
<dbReference type="AlphaFoldDB" id="A0A5M3VR79"/>
<gene>
    <name evidence="2" type="ORF">Acor_13700</name>
</gene>
<sequence>MTGEYPGTALEVRAALADWYAVLHVSGEFRGDEHLGARLRDEMAALPMPDPPFLVLDLAGVSSWDSWAIGAIISTAKRVMTNGGGFAVAASPADLLAHCRRTGVERVFGFHETVEQAAEELRPGH</sequence>
<dbReference type="PANTHER" id="PTHR33495">
    <property type="entry name" value="ANTI-SIGMA FACTOR ANTAGONIST TM_1081-RELATED-RELATED"/>
    <property type="match status" value="1"/>
</dbReference>
<organism evidence="2 3">
    <name type="scientific">Acrocarpospora corrugata</name>
    <dbReference type="NCBI Taxonomy" id="35763"/>
    <lineage>
        <taxon>Bacteria</taxon>
        <taxon>Bacillati</taxon>
        <taxon>Actinomycetota</taxon>
        <taxon>Actinomycetes</taxon>
        <taxon>Streptosporangiales</taxon>
        <taxon>Streptosporangiaceae</taxon>
        <taxon>Acrocarpospora</taxon>
    </lineage>
</organism>
<dbReference type="PROSITE" id="PS50801">
    <property type="entry name" value="STAS"/>
    <property type="match status" value="1"/>
</dbReference>
<keyword evidence="3" id="KW-1185">Reference proteome</keyword>
<dbReference type="SUPFAM" id="SSF52091">
    <property type="entry name" value="SpoIIaa-like"/>
    <property type="match status" value="1"/>
</dbReference>
<dbReference type="PANTHER" id="PTHR33495:SF2">
    <property type="entry name" value="ANTI-SIGMA FACTOR ANTAGONIST TM_1081-RELATED"/>
    <property type="match status" value="1"/>
</dbReference>
<dbReference type="RefSeq" id="WP_155335702.1">
    <property type="nucleotide sequence ID" value="NZ_BAAABN010000093.1"/>
</dbReference>
<proteinExistence type="predicted"/>
<dbReference type="InterPro" id="IPR002645">
    <property type="entry name" value="STAS_dom"/>
</dbReference>
<dbReference type="Proteomes" id="UP000334990">
    <property type="component" value="Unassembled WGS sequence"/>
</dbReference>